<feature type="domain" description="C2H2-type" evidence="12">
    <location>
        <begin position="485"/>
        <end position="508"/>
    </location>
</feature>
<feature type="domain" description="C2H2-type" evidence="12">
    <location>
        <begin position="830"/>
        <end position="853"/>
    </location>
</feature>
<evidence type="ECO:0000256" key="7">
    <source>
        <dbReference type="ARBA" id="ARBA00023015"/>
    </source>
</evidence>
<feature type="compositionally biased region" description="Polar residues" evidence="11">
    <location>
        <begin position="244"/>
        <end position="253"/>
    </location>
</feature>
<feature type="region of interest" description="Disordered" evidence="11">
    <location>
        <begin position="227"/>
        <end position="253"/>
    </location>
</feature>
<comment type="subcellular location">
    <subcellularLocation>
        <location evidence="1">Nucleus</location>
    </subcellularLocation>
</comment>
<dbReference type="GO" id="GO:0000981">
    <property type="term" value="F:DNA-binding transcription factor activity, RNA polymerase II-specific"/>
    <property type="evidence" value="ECO:0007669"/>
    <property type="project" value="TreeGrafter"/>
</dbReference>
<dbReference type="FunFam" id="3.30.160.60:FF:001289">
    <property type="entry name" value="Zinc finger protein 574"/>
    <property type="match status" value="1"/>
</dbReference>
<feature type="compositionally biased region" description="Basic and acidic residues" evidence="11">
    <location>
        <begin position="229"/>
        <end position="241"/>
    </location>
</feature>
<keyword evidence="7" id="KW-0805">Transcription regulation</keyword>
<keyword evidence="6" id="KW-0862">Zinc</keyword>
<feature type="domain" description="C2H2-type" evidence="12">
    <location>
        <begin position="772"/>
        <end position="799"/>
    </location>
</feature>
<dbReference type="FunFam" id="3.30.160.60:FF:000202">
    <property type="entry name" value="Zinc finger protein 574"/>
    <property type="match status" value="1"/>
</dbReference>
<dbReference type="FunFam" id="3.30.160.60:FF:000193">
    <property type="entry name" value="Zinc finger protein 300"/>
    <property type="match status" value="1"/>
</dbReference>
<dbReference type="GO" id="GO:0032502">
    <property type="term" value="P:developmental process"/>
    <property type="evidence" value="ECO:0007669"/>
    <property type="project" value="UniProtKB-ARBA"/>
</dbReference>
<protein>
    <recommendedName>
        <fullName evidence="12">C2H2-type domain-containing protein</fullName>
    </recommendedName>
</protein>
<keyword evidence="9" id="KW-0539">Nucleus</keyword>
<dbReference type="EnsemblMetazoa" id="BGLB018302-RA">
    <property type="protein sequence ID" value="BGLB018302-PA"/>
    <property type="gene ID" value="BGLB018302"/>
</dbReference>
<dbReference type="VEuPathDB" id="VectorBase:BGLAX_035644"/>
<feature type="domain" description="C2H2-type" evidence="12">
    <location>
        <begin position="716"/>
        <end position="743"/>
    </location>
</feature>
<evidence type="ECO:0000256" key="1">
    <source>
        <dbReference type="ARBA" id="ARBA00004123"/>
    </source>
</evidence>
<comment type="similarity">
    <text evidence="2">Belongs to the krueppel C2H2-type zinc-finger protein family.</text>
</comment>
<dbReference type="GO" id="GO:0008270">
    <property type="term" value="F:zinc ion binding"/>
    <property type="evidence" value="ECO:0007669"/>
    <property type="project" value="UniProtKB-KW"/>
</dbReference>
<feature type="domain" description="C2H2-type" evidence="12">
    <location>
        <begin position="513"/>
        <end position="541"/>
    </location>
</feature>
<dbReference type="Gene3D" id="3.30.160.60">
    <property type="entry name" value="Classic Zinc Finger"/>
    <property type="match status" value="13"/>
</dbReference>
<feature type="domain" description="C2H2-type" evidence="12">
    <location>
        <begin position="598"/>
        <end position="625"/>
    </location>
</feature>
<feature type="domain" description="C2H2-type" evidence="12">
    <location>
        <begin position="802"/>
        <end position="829"/>
    </location>
</feature>
<dbReference type="AlphaFoldDB" id="A0A2C9KEH9"/>
<evidence type="ECO:0000256" key="9">
    <source>
        <dbReference type="ARBA" id="ARBA00023242"/>
    </source>
</evidence>
<feature type="domain" description="C2H2-type" evidence="12">
    <location>
        <begin position="744"/>
        <end position="771"/>
    </location>
</feature>
<dbReference type="Proteomes" id="UP000076420">
    <property type="component" value="Unassembled WGS sequence"/>
</dbReference>
<evidence type="ECO:0000256" key="11">
    <source>
        <dbReference type="SAM" id="MobiDB-lite"/>
    </source>
</evidence>
<dbReference type="SMART" id="SM00355">
    <property type="entry name" value="ZnF_C2H2"/>
    <property type="match status" value="16"/>
</dbReference>
<feature type="domain" description="C2H2-type" evidence="12">
    <location>
        <begin position="542"/>
        <end position="569"/>
    </location>
</feature>
<evidence type="ECO:0000256" key="3">
    <source>
        <dbReference type="ARBA" id="ARBA00022723"/>
    </source>
</evidence>
<evidence type="ECO:0000259" key="12">
    <source>
        <dbReference type="PROSITE" id="PS50157"/>
    </source>
</evidence>
<evidence type="ECO:0000256" key="6">
    <source>
        <dbReference type="ARBA" id="ARBA00022833"/>
    </source>
</evidence>
<evidence type="ECO:0000256" key="4">
    <source>
        <dbReference type="ARBA" id="ARBA00022737"/>
    </source>
</evidence>
<dbReference type="VEuPathDB" id="VectorBase:BGLB018302"/>
<evidence type="ECO:0000256" key="8">
    <source>
        <dbReference type="ARBA" id="ARBA00023163"/>
    </source>
</evidence>
<keyword evidence="3" id="KW-0479">Metal-binding</keyword>
<feature type="domain" description="C2H2-type" evidence="12">
    <location>
        <begin position="459"/>
        <end position="486"/>
    </location>
</feature>
<accession>A0A2C9KEH9</accession>
<dbReference type="PANTHER" id="PTHR24388:SF51">
    <property type="entry name" value="ZINC FINGER PROTEIN 281-RELATED"/>
    <property type="match status" value="1"/>
</dbReference>
<evidence type="ECO:0000256" key="5">
    <source>
        <dbReference type="ARBA" id="ARBA00022771"/>
    </source>
</evidence>
<dbReference type="PROSITE" id="PS00028">
    <property type="entry name" value="ZINC_FINGER_C2H2_1"/>
    <property type="match status" value="15"/>
</dbReference>
<evidence type="ECO:0000313" key="13">
    <source>
        <dbReference type="EnsemblMetazoa" id="BGLB018302-PA"/>
    </source>
</evidence>
<feature type="domain" description="C2H2-type" evidence="12">
    <location>
        <begin position="688"/>
        <end position="715"/>
    </location>
</feature>
<sequence>MEFDLPFPKLSTDSSDSFLRYKLLKQRFLCHFKQKNQEDYRYLAKESSEISLLLFLGGEKVYRLAKSYLSLVNQGDENLKNSVNKLLFDLENLCLPLFILLYERFKFFTYHQSERDNIIKFILLLNSFASYCELCDNANEQFLSQLQNGVFNDDLRSQLHQQKPKSLKEMLTICLKFDALKQSNLDESAKKKMKLEDTVKLISEMCKFNTLDLCSEHNKNVKSTLKSNMEQERNKVSKSDYKSPLSSPSNYNEVTTGQTRIKFNLFMADKSLSETNVQKKTARISSESFVVKKRKRDKKSLEMIVNNDHSSQNFGITHSLATEATSLTRNTTKKQETNDSKFSCISVEEVLTDIADDKYNQKDENLKLKSSEEKGIEINNSICIKKDDIYMCTELLKHQEKKKCSVSNMTFQSSPNLNIHKHSHHDQQQFKCDICQIVFIHWDSHSIHMQSTHPELLTLKCEQCDLWFDVQTSLDFHKKTHTKSITCTECGQFFTKTREYHQHRKKEHPNFCFPCDKCELTFLFPSKLKIHQMSKHNASKPYICEVCGSSFAEYNMLVSHKNYHFGNRKFQCVMCGRRFVLRSTMKSHMPTHLEEKPHICIICGMGFKVQNYLKTHIKIHSNNRIKTHVCSKCGAAYFKASHLKNHERKHTGEKPYKCDTCGVAFFQMSNLKNHTKYVHEGYRPKDKFSCEYCGLSFSFSSKLKLHLMKHTGEKPYSCSNCNSAYREKSQLVYHMKSHNGQKDYQCPICNQQFLQKAYLEGHMRKHTGEKPFACLICSVRFTHKSYLRDHEKVHNLNRERKHKCRVCGKAFTCSSHLRSHERLHSGDKPHSCPICGDQFTKRFSVKKHLRRIHGIQNILDDIKFSQLSHDRASLTQLHHHHDTTSPIIPQDIHTPHSDPHQKIHFTSCTQATPSDPVLNRVFSDDIGTELQPQLQQPNTLHPAAISQMQQHNIARPGLLPAQMSVQWGSHLCFGLA</sequence>
<name>A0A2C9KEH9_BIOGL</name>
<evidence type="ECO:0000313" key="14">
    <source>
        <dbReference type="Proteomes" id="UP000076420"/>
    </source>
</evidence>
<dbReference type="SUPFAM" id="SSF57667">
    <property type="entry name" value="beta-beta-alpha zinc fingers"/>
    <property type="match status" value="8"/>
</dbReference>
<feature type="domain" description="C2H2-type" evidence="12">
    <location>
        <begin position="570"/>
        <end position="597"/>
    </location>
</feature>
<keyword evidence="5 10" id="KW-0863">Zinc-finger</keyword>
<dbReference type="OrthoDB" id="8117402at2759"/>
<dbReference type="FunFam" id="3.30.160.60:FF:000100">
    <property type="entry name" value="Zinc finger 45-like"/>
    <property type="match status" value="1"/>
</dbReference>
<dbReference type="Pfam" id="PF00096">
    <property type="entry name" value="zf-C2H2"/>
    <property type="match status" value="3"/>
</dbReference>
<dbReference type="InterPro" id="IPR013087">
    <property type="entry name" value="Znf_C2H2_type"/>
</dbReference>
<feature type="domain" description="C2H2-type" evidence="12">
    <location>
        <begin position="656"/>
        <end position="684"/>
    </location>
</feature>
<organism evidence="13 14">
    <name type="scientific">Biomphalaria glabrata</name>
    <name type="common">Bloodfluke planorb</name>
    <name type="synonym">Freshwater snail</name>
    <dbReference type="NCBI Taxonomy" id="6526"/>
    <lineage>
        <taxon>Eukaryota</taxon>
        <taxon>Metazoa</taxon>
        <taxon>Spiralia</taxon>
        <taxon>Lophotrochozoa</taxon>
        <taxon>Mollusca</taxon>
        <taxon>Gastropoda</taxon>
        <taxon>Heterobranchia</taxon>
        <taxon>Euthyneura</taxon>
        <taxon>Panpulmonata</taxon>
        <taxon>Hygrophila</taxon>
        <taxon>Lymnaeoidea</taxon>
        <taxon>Planorbidae</taxon>
        <taxon>Biomphalaria</taxon>
    </lineage>
</organism>
<keyword evidence="8" id="KW-0804">Transcription</keyword>
<dbReference type="InterPro" id="IPR036236">
    <property type="entry name" value="Znf_C2H2_sf"/>
</dbReference>
<dbReference type="STRING" id="6526.A0A2C9KEH9"/>
<dbReference type="FunFam" id="3.30.160.60:FF:000032">
    <property type="entry name" value="Krueppel-like factor 4"/>
    <property type="match status" value="1"/>
</dbReference>
<feature type="domain" description="C2H2-type" evidence="12">
    <location>
        <begin position="628"/>
        <end position="655"/>
    </location>
</feature>
<dbReference type="PANTHER" id="PTHR24388">
    <property type="entry name" value="ZINC FINGER PROTEIN"/>
    <property type="match status" value="1"/>
</dbReference>
<dbReference type="GO" id="GO:0005634">
    <property type="term" value="C:nucleus"/>
    <property type="evidence" value="ECO:0007669"/>
    <property type="project" value="UniProtKB-SubCell"/>
</dbReference>
<evidence type="ECO:0000256" key="10">
    <source>
        <dbReference type="PROSITE-ProRule" id="PRU00042"/>
    </source>
</evidence>
<reference evidence="13" key="1">
    <citation type="submission" date="2020-05" db="UniProtKB">
        <authorList>
            <consortium name="EnsemblMetazoa"/>
        </authorList>
    </citation>
    <scope>IDENTIFICATION</scope>
    <source>
        <strain evidence="13">BB02</strain>
    </source>
</reference>
<dbReference type="GO" id="GO:0000978">
    <property type="term" value="F:RNA polymerase II cis-regulatory region sequence-specific DNA binding"/>
    <property type="evidence" value="ECO:0007669"/>
    <property type="project" value="TreeGrafter"/>
</dbReference>
<dbReference type="KEGG" id="bgt:106057414"/>
<dbReference type="FunFam" id="3.30.160.60:FF:000446">
    <property type="entry name" value="Zinc finger protein"/>
    <property type="match status" value="1"/>
</dbReference>
<dbReference type="PROSITE" id="PS50157">
    <property type="entry name" value="ZINC_FINGER_C2H2_2"/>
    <property type="match status" value="14"/>
</dbReference>
<gene>
    <name evidence="13" type="primary">106057414</name>
</gene>
<evidence type="ECO:0000256" key="2">
    <source>
        <dbReference type="ARBA" id="ARBA00006991"/>
    </source>
</evidence>
<keyword evidence="4" id="KW-0677">Repeat</keyword>
<dbReference type="InterPro" id="IPR050527">
    <property type="entry name" value="Snail/Krueppel_Znf"/>
</dbReference>
<proteinExistence type="inferred from homology"/>